<dbReference type="Proteomes" id="UP001164305">
    <property type="component" value="Chromosome"/>
</dbReference>
<gene>
    <name evidence="1" type="ORF">BRM3_02920</name>
</gene>
<dbReference type="SUPFAM" id="SSF48179">
    <property type="entry name" value="6-phosphogluconate dehydrogenase C-terminal domain-like"/>
    <property type="match status" value="1"/>
</dbReference>
<evidence type="ECO:0000313" key="1">
    <source>
        <dbReference type="EMBL" id="UYG17401.1"/>
    </source>
</evidence>
<dbReference type="RefSeq" id="WP_263594610.1">
    <property type="nucleotide sequence ID" value="NZ_CP107020.1"/>
</dbReference>
<evidence type="ECO:0000313" key="2">
    <source>
        <dbReference type="Proteomes" id="UP001164305"/>
    </source>
</evidence>
<dbReference type="EMBL" id="CP107020">
    <property type="protein sequence ID" value="UYG17401.1"/>
    <property type="molecule type" value="Genomic_DNA"/>
</dbReference>
<accession>A0ABY6G440</accession>
<keyword evidence="2" id="KW-1185">Reference proteome</keyword>
<sequence length="53" mass="5592">MITTGSWAAPTARSLWRGSAATRPAVPSDLVRSYVEAGMLGRTSGEGFYGDDD</sequence>
<dbReference type="InterPro" id="IPR008927">
    <property type="entry name" value="6-PGluconate_DH-like_C_sf"/>
</dbReference>
<reference evidence="1" key="1">
    <citation type="submission" date="2022-10" db="EMBL/GenBank/DDBJ databases">
        <title>Whole-Genome Sequencing of Brachybacterium huguangmaarense BRM-3, Isolated from Betula schmidtii.</title>
        <authorList>
            <person name="Haam D."/>
        </authorList>
    </citation>
    <scope>NUCLEOTIDE SEQUENCE</scope>
    <source>
        <strain evidence="1">BRM-3</strain>
    </source>
</reference>
<name>A0ABY6G440_9MICO</name>
<evidence type="ECO:0008006" key="3">
    <source>
        <dbReference type="Google" id="ProtNLM"/>
    </source>
</evidence>
<proteinExistence type="predicted"/>
<organism evidence="1 2">
    <name type="scientific">Brachybacterium huguangmaarense</name>
    <dbReference type="NCBI Taxonomy" id="1652028"/>
    <lineage>
        <taxon>Bacteria</taxon>
        <taxon>Bacillati</taxon>
        <taxon>Actinomycetota</taxon>
        <taxon>Actinomycetes</taxon>
        <taxon>Micrococcales</taxon>
        <taxon>Dermabacteraceae</taxon>
        <taxon>Brachybacterium</taxon>
    </lineage>
</organism>
<protein>
    <recommendedName>
        <fullName evidence="3">3-hydroxyacyl-CoA dehydrogenase C-terminal domain-containing protein</fullName>
    </recommendedName>
</protein>